<dbReference type="AlphaFoldDB" id="A0A4E0QQE4"/>
<sequence length="244" mass="26557">MQKPNKIALVAITKNGATKATMIGKQLPEADIFVIDKFVNLVSGVPNTVTAIALPAKNHIGFLFETYHQIIFLVALGGVVRLIAPFLKSKETDPGVIVVDNAAQFVIPVLSGHIGGANEFAIKLADILSATPVVTTAADVGNTIAVDIMGRHLGWKIESRGKSLTRVAAMMVNEEQIAIVQESGTKDWWNKPMPLPNNIHLFEKFDEVKLTAFAAVLWITNETIPESVWLDLTDKLIVYRPPAL</sequence>
<evidence type="ECO:0000313" key="3">
    <source>
        <dbReference type="EMBL" id="TGO03037.1"/>
    </source>
</evidence>
<feature type="domain" description="Cobalamin biosynthesis central region" evidence="2">
    <location>
        <begin position="144"/>
        <end position="241"/>
    </location>
</feature>
<dbReference type="InterPro" id="IPR021744">
    <property type="entry name" value="CbiG_N"/>
</dbReference>
<dbReference type="InterPro" id="IPR038029">
    <property type="entry name" value="GbiG_N_sf"/>
</dbReference>
<accession>A0A4E0QQE4</accession>
<proteinExistence type="predicted"/>
<feature type="domain" description="Cobalamin synthesis G N-terminal" evidence="1">
    <location>
        <begin position="60"/>
        <end position="139"/>
    </location>
</feature>
<dbReference type="PANTHER" id="PTHR37477:SF1">
    <property type="entry name" value="COBALT-PRECORRIN-5A HYDROLASE"/>
    <property type="match status" value="1"/>
</dbReference>
<dbReference type="SUPFAM" id="SSF159672">
    <property type="entry name" value="CbiG N-terminal domain-like"/>
    <property type="match status" value="1"/>
</dbReference>
<dbReference type="Gene3D" id="3.40.50.11220">
    <property type="match status" value="1"/>
</dbReference>
<dbReference type="Proteomes" id="UP000030428">
    <property type="component" value="Unassembled WGS sequence"/>
</dbReference>
<evidence type="ECO:0000313" key="4">
    <source>
        <dbReference type="Proteomes" id="UP000030428"/>
    </source>
</evidence>
<keyword evidence="4" id="KW-1185">Reference proteome</keyword>
<dbReference type="EMBL" id="JSZA02000046">
    <property type="protein sequence ID" value="TGO03037.1"/>
    <property type="molecule type" value="Genomic_DNA"/>
</dbReference>
<dbReference type="InterPro" id="IPR021745">
    <property type="entry name" value="CbiG_mid"/>
</dbReference>
<evidence type="ECO:0000259" key="1">
    <source>
        <dbReference type="Pfam" id="PF11760"/>
    </source>
</evidence>
<dbReference type="Pfam" id="PF11760">
    <property type="entry name" value="CbiG_N"/>
    <property type="match status" value="1"/>
</dbReference>
<comment type="caution">
    <text evidence="3">The sequence shown here is derived from an EMBL/GenBank/DDBJ whole genome shotgun (WGS) entry which is preliminary data.</text>
</comment>
<dbReference type="Pfam" id="PF11761">
    <property type="entry name" value="CbiG_mid"/>
    <property type="match status" value="1"/>
</dbReference>
<dbReference type="PANTHER" id="PTHR37477">
    <property type="entry name" value="COBALT-PRECORRIN-5A HYDROLASE"/>
    <property type="match status" value="1"/>
</dbReference>
<protein>
    <submittedName>
        <fullName evidence="3">Cobalamin biosynthesis protein CbiG</fullName>
    </submittedName>
</protein>
<dbReference type="InterPro" id="IPR052553">
    <property type="entry name" value="CbiG_hydrolase"/>
</dbReference>
<reference evidence="3 4" key="1">
    <citation type="journal article" date="2016" name="Front. Microbiol.">
        <title>Single-Cell (Meta-)Genomics of a Dimorphic Candidatus Thiomargarita nelsonii Reveals Genomic Plasticity.</title>
        <authorList>
            <person name="Flood B.E."/>
            <person name="Fliss P."/>
            <person name="Jones D.S."/>
            <person name="Dick G.J."/>
            <person name="Jain S."/>
            <person name="Kaster A.K."/>
            <person name="Winkel M."/>
            <person name="Mussmann M."/>
            <person name="Bailey J."/>
        </authorList>
    </citation>
    <scope>NUCLEOTIDE SEQUENCE [LARGE SCALE GENOMIC DNA]</scope>
    <source>
        <strain evidence="3">Hydrate Ridge</strain>
    </source>
</reference>
<evidence type="ECO:0000259" key="2">
    <source>
        <dbReference type="Pfam" id="PF11761"/>
    </source>
</evidence>
<organism evidence="3 4">
    <name type="scientific">Candidatus Thiomargarita nelsonii</name>
    <dbReference type="NCBI Taxonomy" id="1003181"/>
    <lineage>
        <taxon>Bacteria</taxon>
        <taxon>Pseudomonadati</taxon>
        <taxon>Pseudomonadota</taxon>
        <taxon>Gammaproteobacteria</taxon>
        <taxon>Thiotrichales</taxon>
        <taxon>Thiotrichaceae</taxon>
        <taxon>Thiomargarita</taxon>
    </lineage>
</organism>
<gene>
    <name evidence="3" type="ORF">PN36_13665</name>
</gene>
<name>A0A4E0QQE4_9GAMM</name>